<organism evidence="2 3">
    <name type="scientific">Cudoniella acicularis</name>
    <dbReference type="NCBI Taxonomy" id="354080"/>
    <lineage>
        <taxon>Eukaryota</taxon>
        <taxon>Fungi</taxon>
        <taxon>Dikarya</taxon>
        <taxon>Ascomycota</taxon>
        <taxon>Pezizomycotina</taxon>
        <taxon>Leotiomycetes</taxon>
        <taxon>Helotiales</taxon>
        <taxon>Tricladiaceae</taxon>
        <taxon>Cudoniella</taxon>
    </lineage>
</organism>
<accession>A0A8H4RXR5</accession>
<comment type="caution">
    <text evidence="2">The sequence shown here is derived from an EMBL/GenBank/DDBJ whole genome shotgun (WGS) entry which is preliminary data.</text>
</comment>
<name>A0A8H4RXR5_9HELO</name>
<feature type="region of interest" description="Disordered" evidence="1">
    <location>
        <begin position="1"/>
        <end position="43"/>
    </location>
</feature>
<proteinExistence type="predicted"/>
<evidence type="ECO:0000313" key="3">
    <source>
        <dbReference type="Proteomes" id="UP000566819"/>
    </source>
</evidence>
<dbReference type="Proteomes" id="UP000566819">
    <property type="component" value="Unassembled WGS sequence"/>
</dbReference>
<feature type="compositionally biased region" description="Basic and acidic residues" evidence="1">
    <location>
        <begin position="7"/>
        <end position="43"/>
    </location>
</feature>
<protein>
    <submittedName>
        <fullName evidence="2">Uncharacterized protein</fullName>
    </submittedName>
</protein>
<feature type="region of interest" description="Disordered" evidence="1">
    <location>
        <begin position="149"/>
        <end position="189"/>
    </location>
</feature>
<evidence type="ECO:0000256" key="1">
    <source>
        <dbReference type="SAM" id="MobiDB-lite"/>
    </source>
</evidence>
<reference evidence="2 3" key="1">
    <citation type="submission" date="2020-03" db="EMBL/GenBank/DDBJ databases">
        <title>Draft Genome Sequence of Cudoniella acicularis.</title>
        <authorList>
            <person name="Buettner E."/>
            <person name="Kellner H."/>
        </authorList>
    </citation>
    <scope>NUCLEOTIDE SEQUENCE [LARGE SCALE GENOMIC DNA]</scope>
    <source>
        <strain evidence="2 3">DSM 108380</strain>
    </source>
</reference>
<dbReference type="AlphaFoldDB" id="A0A8H4RXR5"/>
<gene>
    <name evidence="2" type="ORF">G7Y89_g1098</name>
</gene>
<dbReference type="EMBL" id="JAAMPI010000040">
    <property type="protein sequence ID" value="KAF4637000.1"/>
    <property type="molecule type" value="Genomic_DNA"/>
</dbReference>
<sequence>MGQTASAKEHSGTHIRFIDKSKESFGDNKPENETKKWKVSDEDTTHKKPRYFLLDDERGDLATPKDKGESIMYWLRNIGHEENGIEISRDNSSISFDFLHPGEDSDLWMRYESISASEQQGLNRAKKVHIPDFENKLQEISSLDKQLEAIGKKNQERDTIRQHKPREREEARKKAEEKKRRRAEELGSRISQEREIRVKAVENNQRREARRTRWAEVNPLEDVDVAYSDLDSDENFKLAKSASTAMARLLF</sequence>
<evidence type="ECO:0000313" key="2">
    <source>
        <dbReference type="EMBL" id="KAF4637000.1"/>
    </source>
</evidence>
<keyword evidence="3" id="KW-1185">Reference proteome</keyword>